<dbReference type="EMBL" id="DXGG01000180">
    <property type="protein sequence ID" value="HIW87763.1"/>
    <property type="molecule type" value="Genomic_DNA"/>
</dbReference>
<reference evidence="4" key="1">
    <citation type="journal article" date="2021" name="PeerJ">
        <title>Extensive microbial diversity within the chicken gut microbiome revealed by metagenomics and culture.</title>
        <authorList>
            <person name="Gilroy R."/>
            <person name="Ravi A."/>
            <person name="Getino M."/>
            <person name="Pursley I."/>
            <person name="Horton D.L."/>
            <person name="Alikhan N.F."/>
            <person name="Baker D."/>
            <person name="Gharbi K."/>
            <person name="Hall N."/>
            <person name="Watson M."/>
            <person name="Adriaenssens E.M."/>
            <person name="Foster-Nyarko E."/>
            <person name="Jarju S."/>
            <person name="Secka A."/>
            <person name="Antonio M."/>
            <person name="Oren A."/>
            <person name="Chaudhuri R.R."/>
            <person name="La Ragione R."/>
            <person name="Hildebrand F."/>
            <person name="Pallen M.J."/>
        </authorList>
    </citation>
    <scope>NUCLEOTIDE SEQUENCE</scope>
    <source>
        <strain evidence="4">Gambia16-930</strain>
    </source>
</reference>
<dbReference type="Gene3D" id="3.40.50.150">
    <property type="entry name" value="Vaccinia Virus protein VP39"/>
    <property type="match status" value="1"/>
</dbReference>
<dbReference type="GO" id="GO:0032259">
    <property type="term" value="P:methylation"/>
    <property type="evidence" value="ECO:0007669"/>
    <property type="project" value="UniProtKB-KW"/>
</dbReference>
<dbReference type="AlphaFoldDB" id="A0A9D1UHP2"/>
<keyword evidence="3" id="KW-0949">S-adenosyl-L-methionine</keyword>
<keyword evidence="2" id="KW-0808">Transferase</keyword>
<dbReference type="SUPFAM" id="SSF53335">
    <property type="entry name" value="S-adenosyl-L-methionine-dependent methyltransferases"/>
    <property type="match status" value="1"/>
</dbReference>
<dbReference type="PANTHER" id="PTHR10509:SF14">
    <property type="entry name" value="CAFFEOYL-COA O-METHYLTRANSFERASE 3-RELATED"/>
    <property type="match status" value="1"/>
</dbReference>
<evidence type="ECO:0000313" key="5">
    <source>
        <dbReference type="Proteomes" id="UP000824267"/>
    </source>
</evidence>
<gene>
    <name evidence="4" type="ORF">IAC47_05755</name>
</gene>
<evidence type="ECO:0000256" key="1">
    <source>
        <dbReference type="ARBA" id="ARBA00022603"/>
    </source>
</evidence>
<evidence type="ECO:0000313" key="4">
    <source>
        <dbReference type="EMBL" id="HIW87763.1"/>
    </source>
</evidence>
<accession>A0A9D1UHP2</accession>
<dbReference type="Pfam" id="PF01596">
    <property type="entry name" value="Methyltransf_3"/>
    <property type="match status" value="1"/>
</dbReference>
<dbReference type="PANTHER" id="PTHR10509">
    <property type="entry name" value="O-METHYLTRANSFERASE-RELATED"/>
    <property type="match status" value="1"/>
</dbReference>
<organism evidence="4 5">
    <name type="scientific">Candidatus Onthomorpha intestinigallinarum</name>
    <dbReference type="NCBI Taxonomy" id="2840880"/>
    <lineage>
        <taxon>Bacteria</taxon>
        <taxon>Pseudomonadati</taxon>
        <taxon>Bacteroidota</taxon>
        <taxon>Bacteroidia</taxon>
        <taxon>Bacteroidales</taxon>
        <taxon>Candidatus Onthomorpha</taxon>
    </lineage>
</organism>
<protein>
    <submittedName>
        <fullName evidence="4">O-methyltransferase</fullName>
    </submittedName>
</protein>
<name>A0A9D1UHP2_9BACT</name>
<dbReference type="Proteomes" id="UP000824267">
    <property type="component" value="Unassembled WGS sequence"/>
</dbReference>
<dbReference type="InterPro" id="IPR029063">
    <property type="entry name" value="SAM-dependent_MTases_sf"/>
</dbReference>
<proteinExistence type="predicted"/>
<evidence type="ECO:0000256" key="3">
    <source>
        <dbReference type="ARBA" id="ARBA00022691"/>
    </source>
</evidence>
<sequence>MEKQIHPLVDKRIEDYCEKHCSKETDALRFIDRQTHIKFLKPNMISGNWQGSLLKILSLLVKPKRVLEIGTFTAYSTFCLAEGLQEGGVVHTIEKDPLLKDFILSTTESFGYGDRIRLHTGNALEVMDEIEGDFDLIFIDADKANYPLYFDKCVTRLNSGGLMIADNILWYGKVVLPVHESDKETKAIMRFNDMVCQDDRLEKVIIPLRDGLMVARKK</sequence>
<dbReference type="InterPro" id="IPR050362">
    <property type="entry name" value="Cation-dep_OMT"/>
</dbReference>
<reference evidence="4" key="2">
    <citation type="submission" date="2021-04" db="EMBL/GenBank/DDBJ databases">
        <authorList>
            <person name="Gilroy R."/>
        </authorList>
    </citation>
    <scope>NUCLEOTIDE SEQUENCE</scope>
    <source>
        <strain evidence="4">Gambia16-930</strain>
    </source>
</reference>
<dbReference type="InterPro" id="IPR002935">
    <property type="entry name" value="SAM_O-MeTrfase"/>
</dbReference>
<dbReference type="CDD" id="cd02440">
    <property type="entry name" value="AdoMet_MTases"/>
    <property type="match status" value="1"/>
</dbReference>
<comment type="caution">
    <text evidence="4">The sequence shown here is derived from an EMBL/GenBank/DDBJ whole genome shotgun (WGS) entry which is preliminary data.</text>
</comment>
<dbReference type="GO" id="GO:0008171">
    <property type="term" value="F:O-methyltransferase activity"/>
    <property type="evidence" value="ECO:0007669"/>
    <property type="project" value="InterPro"/>
</dbReference>
<keyword evidence="1" id="KW-0489">Methyltransferase</keyword>
<evidence type="ECO:0000256" key="2">
    <source>
        <dbReference type="ARBA" id="ARBA00022679"/>
    </source>
</evidence>
<dbReference type="GO" id="GO:0008757">
    <property type="term" value="F:S-adenosylmethionine-dependent methyltransferase activity"/>
    <property type="evidence" value="ECO:0007669"/>
    <property type="project" value="TreeGrafter"/>
</dbReference>
<dbReference type="PROSITE" id="PS51682">
    <property type="entry name" value="SAM_OMT_I"/>
    <property type="match status" value="1"/>
</dbReference>